<dbReference type="Gene3D" id="3.40.630.30">
    <property type="match status" value="1"/>
</dbReference>
<dbReference type="PANTHER" id="PTHR41373:SF1">
    <property type="entry name" value="PHOSPHATIDYLGLYCEROL LYSYLTRANSFERASE C-TERMINAL DOMAIN-CONTAINING PROTEIN"/>
    <property type="match status" value="1"/>
</dbReference>
<evidence type="ECO:0000259" key="1">
    <source>
        <dbReference type="Pfam" id="PF09924"/>
    </source>
</evidence>
<dbReference type="SUPFAM" id="SSF55729">
    <property type="entry name" value="Acyl-CoA N-acyltransferases (Nat)"/>
    <property type="match status" value="2"/>
</dbReference>
<dbReference type="Proteomes" id="UP000824124">
    <property type="component" value="Unassembled WGS sequence"/>
</dbReference>
<dbReference type="EMBL" id="DVMH01000019">
    <property type="protein sequence ID" value="HIU10243.1"/>
    <property type="molecule type" value="Genomic_DNA"/>
</dbReference>
<dbReference type="AlphaFoldDB" id="A0A9D1KYF3"/>
<organism evidence="2 3">
    <name type="scientific">Candidatus Avidehalobacter gallistercoris</name>
    <dbReference type="NCBI Taxonomy" id="2840694"/>
    <lineage>
        <taxon>Bacteria</taxon>
        <taxon>Bacillati</taxon>
        <taxon>Bacillota</taxon>
        <taxon>Clostridia</taxon>
        <taxon>Eubacteriales</taxon>
        <taxon>Peptococcaceae</taxon>
        <taxon>Peptococcaceae incertae sedis</taxon>
        <taxon>Candidatus Avidehalobacter</taxon>
    </lineage>
</organism>
<protein>
    <submittedName>
        <fullName evidence="2">DUF2156 domain-containing protein</fullName>
    </submittedName>
</protein>
<reference evidence="2" key="1">
    <citation type="submission" date="2020-10" db="EMBL/GenBank/DDBJ databases">
        <authorList>
            <person name="Gilroy R."/>
        </authorList>
    </citation>
    <scope>NUCLEOTIDE SEQUENCE</scope>
    <source>
        <strain evidence="2">2830</strain>
    </source>
</reference>
<accession>A0A9D1KYF3</accession>
<dbReference type="InterPro" id="IPR016181">
    <property type="entry name" value="Acyl_CoA_acyltransferase"/>
</dbReference>
<dbReference type="PIRSF" id="PIRSF018688">
    <property type="entry name" value="UCP018688"/>
    <property type="match status" value="1"/>
</dbReference>
<dbReference type="PANTHER" id="PTHR41373">
    <property type="entry name" value="DUF2156 DOMAIN-CONTAINING PROTEIN"/>
    <property type="match status" value="1"/>
</dbReference>
<comment type="caution">
    <text evidence="2">The sequence shown here is derived from an EMBL/GenBank/DDBJ whole genome shotgun (WGS) entry which is preliminary data.</text>
</comment>
<gene>
    <name evidence="2" type="ORF">IAB00_03215</name>
</gene>
<sequence length="307" mass="35892">MLNFQPVTLADKELINSYLTQLRPTIIEQSFNTLFPWQQPHAYHFAIFEDWLLLRTTYQGRTSFLPPVGPEQNYARAVDALAEYADELELVLCFSEVTRPYAELLNRTRPEFFQTFSDRNAANYIYNIEDLTNLSGKKYHAQKNLLNSFKRNYPGYQFRAVTPELLPLCREQLAFWCEQNNSTSFPTLLQERVAIEQMFSHWQELDLYGAAILLGERVEAFAIAEILNDDTVAILIEKANSDIKGLYSAINQMFLAEYWQDFQFVNRAEDLGLANLRRTKLGYLPCRLEMKYWLLPAGWAKVRRHND</sequence>
<name>A0A9D1KYF3_9FIRM</name>
<dbReference type="Pfam" id="PF09924">
    <property type="entry name" value="LPG_synthase_C"/>
    <property type="match status" value="1"/>
</dbReference>
<feature type="domain" description="Phosphatidylglycerol lysyltransferase C-terminal" evidence="1">
    <location>
        <begin position="25"/>
        <end position="293"/>
    </location>
</feature>
<evidence type="ECO:0000313" key="3">
    <source>
        <dbReference type="Proteomes" id="UP000824124"/>
    </source>
</evidence>
<dbReference type="InterPro" id="IPR024320">
    <property type="entry name" value="LPG_synthase_C"/>
</dbReference>
<proteinExistence type="predicted"/>
<reference evidence="2" key="2">
    <citation type="journal article" date="2021" name="PeerJ">
        <title>Extensive microbial diversity within the chicken gut microbiome revealed by metagenomics and culture.</title>
        <authorList>
            <person name="Gilroy R."/>
            <person name="Ravi A."/>
            <person name="Getino M."/>
            <person name="Pursley I."/>
            <person name="Horton D.L."/>
            <person name="Alikhan N.F."/>
            <person name="Baker D."/>
            <person name="Gharbi K."/>
            <person name="Hall N."/>
            <person name="Watson M."/>
            <person name="Adriaenssens E.M."/>
            <person name="Foster-Nyarko E."/>
            <person name="Jarju S."/>
            <person name="Secka A."/>
            <person name="Antonio M."/>
            <person name="Oren A."/>
            <person name="Chaudhuri R.R."/>
            <person name="La Ragione R."/>
            <person name="Hildebrand F."/>
            <person name="Pallen M.J."/>
        </authorList>
    </citation>
    <scope>NUCLEOTIDE SEQUENCE</scope>
    <source>
        <strain evidence="2">2830</strain>
    </source>
</reference>
<evidence type="ECO:0000313" key="2">
    <source>
        <dbReference type="EMBL" id="HIU10243.1"/>
    </source>
</evidence>
<dbReference type="InterPro" id="IPR016732">
    <property type="entry name" value="UCP018688"/>
</dbReference>